<feature type="transmembrane region" description="Helical" evidence="14">
    <location>
        <begin position="108"/>
        <end position="131"/>
    </location>
</feature>
<comment type="pathway">
    <text evidence="3">Protein modification; protein ubiquitination.</text>
</comment>
<keyword evidence="8" id="KW-0863">Zinc-finger</keyword>
<keyword evidence="10" id="KW-0862">Zinc</keyword>
<evidence type="ECO:0000256" key="9">
    <source>
        <dbReference type="ARBA" id="ARBA00022786"/>
    </source>
</evidence>
<dbReference type="InterPro" id="IPR046948">
    <property type="entry name" value="ATL20-22-like"/>
</dbReference>
<dbReference type="EMBL" id="JAJAGQ010000011">
    <property type="protein sequence ID" value="KAJ8549804.1"/>
    <property type="molecule type" value="Genomic_DNA"/>
</dbReference>
<dbReference type="PANTHER" id="PTHR46279">
    <property type="entry name" value="RING/U-BOX SUPERFAMILY PROTEIN"/>
    <property type="match status" value="1"/>
</dbReference>
<dbReference type="EC" id="2.3.2.27" evidence="4"/>
<dbReference type="GO" id="GO:0016020">
    <property type="term" value="C:membrane"/>
    <property type="evidence" value="ECO:0007669"/>
    <property type="project" value="UniProtKB-SubCell"/>
</dbReference>
<feature type="chain" id="PRO_5040327697" description="RING-type E3 ubiquitin transferase" evidence="15">
    <location>
        <begin position="21"/>
        <end position="215"/>
    </location>
</feature>
<comment type="caution">
    <text evidence="16">The sequence shown here is derived from an EMBL/GenBank/DDBJ whole genome shotgun (WGS) entry which is preliminary data.</text>
</comment>
<evidence type="ECO:0000313" key="16">
    <source>
        <dbReference type="EMBL" id="KAJ8549804.1"/>
    </source>
</evidence>
<evidence type="ECO:0000256" key="10">
    <source>
        <dbReference type="ARBA" id="ARBA00022833"/>
    </source>
</evidence>
<keyword evidence="5" id="KW-0808">Transferase</keyword>
<accession>A0A9Q1M1S7</accession>
<evidence type="ECO:0000256" key="4">
    <source>
        <dbReference type="ARBA" id="ARBA00012483"/>
    </source>
</evidence>
<feature type="signal peptide" evidence="15">
    <location>
        <begin position="1"/>
        <end position="20"/>
    </location>
</feature>
<comment type="catalytic activity">
    <reaction evidence="1">
        <text>S-ubiquitinyl-[E2 ubiquitin-conjugating enzyme]-L-cysteine + [acceptor protein]-L-lysine = [E2 ubiquitin-conjugating enzyme]-L-cysteine + N(6)-ubiquitinyl-[acceptor protein]-L-lysine.</text>
        <dbReference type="EC" id="2.3.2.27"/>
    </reaction>
</comment>
<dbReference type="PANTHER" id="PTHR46279:SF9">
    <property type="entry name" value="OS01G0116300 PROTEIN"/>
    <property type="match status" value="1"/>
</dbReference>
<keyword evidence="6 14" id="KW-0812">Transmembrane</keyword>
<evidence type="ECO:0000256" key="7">
    <source>
        <dbReference type="ARBA" id="ARBA00022723"/>
    </source>
</evidence>
<dbReference type="GO" id="GO:0008270">
    <property type="term" value="F:zinc ion binding"/>
    <property type="evidence" value="ECO:0007669"/>
    <property type="project" value="UniProtKB-KW"/>
</dbReference>
<reference evidence="17" key="1">
    <citation type="journal article" date="2023" name="Proc. Natl. Acad. Sci. U.S.A.">
        <title>Genomic and structural basis for evolution of tropane alkaloid biosynthesis.</title>
        <authorList>
            <person name="Wanga Y.-J."/>
            <person name="Taina T."/>
            <person name="Yua J.-Y."/>
            <person name="Lia J."/>
            <person name="Xua B."/>
            <person name="Chenc J."/>
            <person name="D'Auriad J.C."/>
            <person name="Huanga J.-P."/>
            <person name="Huanga S.-X."/>
        </authorList>
    </citation>
    <scope>NUCLEOTIDE SEQUENCE [LARGE SCALE GENOMIC DNA]</scope>
    <source>
        <strain evidence="17">cv. KIB-2019</strain>
    </source>
</reference>
<evidence type="ECO:0000256" key="1">
    <source>
        <dbReference type="ARBA" id="ARBA00000900"/>
    </source>
</evidence>
<keyword evidence="12 14" id="KW-0472">Membrane</keyword>
<keyword evidence="9" id="KW-0833">Ubl conjugation pathway</keyword>
<dbReference type="GO" id="GO:0061630">
    <property type="term" value="F:ubiquitin protein ligase activity"/>
    <property type="evidence" value="ECO:0007669"/>
    <property type="project" value="UniProtKB-EC"/>
</dbReference>
<evidence type="ECO:0000313" key="17">
    <source>
        <dbReference type="Proteomes" id="UP001152561"/>
    </source>
</evidence>
<evidence type="ECO:0000256" key="2">
    <source>
        <dbReference type="ARBA" id="ARBA00004167"/>
    </source>
</evidence>
<protein>
    <recommendedName>
        <fullName evidence="4">RING-type E3 ubiquitin transferase</fullName>
        <ecNumber evidence="4">2.3.2.27</ecNumber>
    </recommendedName>
</protein>
<evidence type="ECO:0000256" key="6">
    <source>
        <dbReference type="ARBA" id="ARBA00022692"/>
    </source>
</evidence>
<name>A0A9Q1M1S7_9SOLA</name>
<comment type="subcellular location">
    <subcellularLocation>
        <location evidence="2">Membrane</location>
        <topology evidence="2">Single-pass membrane protein</topology>
    </subcellularLocation>
</comment>
<evidence type="ECO:0000256" key="11">
    <source>
        <dbReference type="ARBA" id="ARBA00022989"/>
    </source>
</evidence>
<keyword evidence="11 14" id="KW-1133">Transmembrane helix</keyword>
<keyword evidence="7" id="KW-0479">Metal-binding</keyword>
<evidence type="ECO:0000256" key="14">
    <source>
        <dbReference type="SAM" id="Phobius"/>
    </source>
</evidence>
<dbReference type="Proteomes" id="UP001152561">
    <property type="component" value="Unassembled WGS sequence"/>
</dbReference>
<evidence type="ECO:0000256" key="12">
    <source>
        <dbReference type="ARBA" id="ARBA00023136"/>
    </source>
</evidence>
<organism evidence="16 17">
    <name type="scientific">Anisodus acutangulus</name>
    <dbReference type="NCBI Taxonomy" id="402998"/>
    <lineage>
        <taxon>Eukaryota</taxon>
        <taxon>Viridiplantae</taxon>
        <taxon>Streptophyta</taxon>
        <taxon>Embryophyta</taxon>
        <taxon>Tracheophyta</taxon>
        <taxon>Spermatophyta</taxon>
        <taxon>Magnoliopsida</taxon>
        <taxon>eudicotyledons</taxon>
        <taxon>Gunneridae</taxon>
        <taxon>Pentapetalae</taxon>
        <taxon>asterids</taxon>
        <taxon>lamiids</taxon>
        <taxon>Solanales</taxon>
        <taxon>Solanaceae</taxon>
        <taxon>Solanoideae</taxon>
        <taxon>Hyoscyameae</taxon>
        <taxon>Anisodus</taxon>
    </lineage>
</organism>
<keyword evidence="15" id="KW-0732">Signal</keyword>
<gene>
    <name evidence="16" type="ORF">K7X08_033511</name>
</gene>
<comment type="similarity">
    <text evidence="13">Belongs to the RING-type zinc finger family. ATL subfamily.</text>
</comment>
<evidence type="ECO:0000256" key="3">
    <source>
        <dbReference type="ARBA" id="ARBA00004906"/>
    </source>
</evidence>
<evidence type="ECO:0000256" key="15">
    <source>
        <dbReference type="SAM" id="SignalP"/>
    </source>
</evidence>
<dbReference type="AlphaFoldDB" id="A0A9Q1M1S7"/>
<sequence length="215" mass="24175">MSHSKFTFMILIDYLVPCLGSSGYQVHAVSSTTNLDNFLYGPCTKIHQYPYSLSTFYDNKLQLNWPIPLCGNCESKGMDCGFKNGTQVLETHCFNRTMTQKGITKQPLIAGVVLGTALVCIIVFSINQLYLTRKELKIRIEEEGDGAIVRKLAIVGLWCIQWHPIDRPSIKEVTYMLEGDVSHLNLSPNPFMATNTPKFNASPHTEDLDVILEIE</sequence>
<keyword evidence="17" id="KW-1185">Reference proteome</keyword>
<proteinExistence type="inferred from homology"/>
<dbReference type="OrthoDB" id="1632094at2759"/>
<evidence type="ECO:0000256" key="5">
    <source>
        <dbReference type="ARBA" id="ARBA00022679"/>
    </source>
</evidence>
<evidence type="ECO:0000256" key="13">
    <source>
        <dbReference type="ARBA" id="ARBA00024209"/>
    </source>
</evidence>
<evidence type="ECO:0000256" key="8">
    <source>
        <dbReference type="ARBA" id="ARBA00022771"/>
    </source>
</evidence>